<dbReference type="AlphaFoldDB" id="A0A8X6RVK2"/>
<evidence type="ECO:0000313" key="2">
    <source>
        <dbReference type="EMBL" id="GFX95847.1"/>
    </source>
</evidence>
<evidence type="ECO:0000313" key="3">
    <source>
        <dbReference type="Proteomes" id="UP000887159"/>
    </source>
</evidence>
<reference evidence="2" key="1">
    <citation type="submission" date="2020-08" db="EMBL/GenBank/DDBJ databases">
        <title>Multicomponent nature underlies the extraordinary mechanical properties of spider dragline silk.</title>
        <authorList>
            <person name="Kono N."/>
            <person name="Nakamura H."/>
            <person name="Mori M."/>
            <person name="Yoshida Y."/>
            <person name="Ohtoshi R."/>
            <person name="Malay A.D."/>
            <person name="Moran D.A.P."/>
            <person name="Tomita M."/>
            <person name="Numata K."/>
            <person name="Arakawa K."/>
        </authorList>
    </citation>
    <scope>NUCLEOTIDE SEQUENCE</scope>
</reference>
<feature type="region of interest" description="Disordered" evidence="1">
    <location>
        <begin position="1"/>
        <end position="21"/>
    </location>
</feature>
<keyword evidence="3" id="KW-1185">Reference proteome</keyword>
<comment type="caution">
    <text evidence="2">The sequence shown here is derived from an EMBL/GenBank/DDBJ whole genome shotgun (WGS) entry which is preliminary data.</text>
</comment>
<dbReference type="Proteomes" id="UP000887159">
    <property type="component" value="Unassembled WGS sequence"/>
</dbReference>
<name>A0A8X6RVK2_TRICX</name>
<gene>
    <name evidence="2" type="ORF">TNCV_2084271</name>
</gene>
<accession>A0A8X6RVK2</accession>
<protein>
    <submittedName>
        <fullName evidence="2">Uncharacterized protein</fullName>
    </submittedName>
</protein>
<feature type="compositionally biased region" description="Polar residues" evidence="1">
    <location>
        <begin position="1"/>
        <end position="13"/>
    </location>
</feature>
<organism evidence="2 3">
    <name type="scientific">Trichonephila clavipes</name>
    <name type="common">Golden silk orbweaver</name>
    <name type="synonym">Nephila clavipes</name>
    <dbReference type="NCBI Taxonomy" id="2585209"/>
    <lineage>
        <taxon>Eukaryota</taxon>
        <taxon>Metazoa</taxon>
        <taxon>Ecdysozoa</taxon>
        <taxon>Arthropoda</taxon>
        <taxon>Chelicerata</taxon>
        <taxon>Arachnida</taxon>
        <taxon>Araneae</taxon>
        <taxon>Araneomorphae</taxon>
        <taxon>Entelegynae</taxon>
        <taxon>Araneoidea</taxon>
        <taxon>Nephilidae</taxon>
        <taxon>Trichonephila</taxon>
    </lineage>
</organism>
<proteinExistence type="predicted"/>
<dbReference type="EMBL" id="BMAU01021189">
    <property type="protein sequence ID" value="GFX95847.1"/>
    <property type="molecule type" value="Genomic_DNA"/>
</dbReference>
<sequence length="149" mass="17265">MRRSSAFGTSGPTRSHGYSMRFRSGHRTMPNPVRLLIALIAPHGLALSCWNTMLGVRCNRLHNLCDVAFRCQTAVKVHQMRLRIIHYAIPIYDVRRRIGLTIREMSWFVRSDLLFATMPVDGRCSSHKHKRDSSVINTRCYSIVQVRRR</sequence>
<evidence type="ECO:0000256" key="1">
    <source>
        <dbReference type="SAM" id="MobiDB-lite"/>
    </source>
</evidence>